<dbReference type="Proteomes" id="UP001472677">
    <property type="component" value="Unassembled WGS sequence"/>
</dbReference>
<comment type="caution">
    <text evidence="2">The sequence shown here is derived from an EMBL/GenBank/DDBJ whole genome shotgun (WGS) entry which is preliminary data.</text>
</comment>
<evidence type="ECO:0000313" key="3">
    <source>
        <dbReference type="Proteomes" id="UP001472677"/>
    </source>
</evidence>
<organism evidence="2 3">
    <name type="scientific">Hibiscus sabdariffa</name>
    <name type="common">roselle</name>
    <dbReference type="NCBI Taxonomy" id="183260"/>
    <lineage>
        <taxon>Eukaryota</taxon>
        <taxon>Viridiplantae</taxon>
        <taxon>Streptophyta</taxon>
        <taxon>Embryophyta</taxon>
        <taxon>Tracheophyta</taxon>
        <taxon>Spermatophyta</taxon>
        <taxon>Magnoliopsida</taxon>
        <taxon>eudicotyledons</taxon>
        <taxon>Gunneridae</taxon>
        <taxon>Pentapetalae</taxon>
        <taxon>rosids</taxon>
        <taxon>malvids</taxon>
        <taxon>Malvales</taxon>
        <taxon>Malvaceae</taxon>
        <taxon>Malvoideae</taxon>
        <taxon>Hibiscus</taxon>
    </lineage>
</organism>
<evidence type="ECO:0000313" key="2">
    <source>
        <dbReference type="EMBL" id="KAK8563913.1"/>
    </source>
</evidence>
<dbReference type="EMBL" id="JBBPBM010000011">
    <property type="protein sequence ID" value="KAK8563913.1"/>
    <property type="molecule type" value="Genomic_DNA"/>
</dbReference>
<keyword evidence="3" id="KW-1185">Reference proteome</keyword>
<feature type="compositionally biased region" description="Polar residues" evidence="1">
    <location>
        <begin position="1"/>
        <end position="12"/>
    </location>
</feature>
<feature type="compositionally biased region" description="Low complexity" evidence="1">
    <location>
        <begin position="13"/>
        <end position="28"/>
    </location>
</feature>
<feature type="region of interest" description="Disordered" evidence="1">
    <location>
        <begin position="1"/>
        <end position="32"/>
    </location>
</feature>
<reference evidence="2 3" key="1">
    <citation type="journal article" date="2024" name="G3 (Bethesda)">
        <title>Genome assembly of Hibiscus sabdariffa L. provides insights into metabolisms of medicinal natural products.</title>
        <authorList>
            <person name="Kim T."/>
        </authorList>
    </citation>
    <scope>NUCLEOTIDE SEQUENCE [LARGE SCALE GENOMIC DNA]</scope>
    <source>
        <strain evidence="2">TK-2024</strain>
        <tissue evidence="2">Old leaves</tissue>
    </source>
</reference>
<name>A0ABR2ER89_9ROSI</name>
<proteinExistence type="predicted"/>
<sequence>MTTDSFDTSQAKTPAVTTGTQPTATPAAHGFNSNTGYSNGNVGYSQRIDTLVQAYSQVVTPMSQQVACYTPIMQQGSSCQFGSAAGLQSSVSQSSGHPGLALSPTSSGYFFGNSSQVYPSPPYLPSLMVTPSAPHSSISGSGLPTDLVSSPIVAHSSYVASTPVAFMA</sequence>
<accession>A0ABR2ER89</accession>
<protein>
    <submittedName>
        <fullName evidence="2">Uncharacterized protein</fullName>
    </submittedName>
</protein>
<gene>
    <name evidence="2" type="ORF">V6N12_036048</name>
</gene>
<evidence type="ECO:0000256" key="1">
    <source>
        <dbReference type="SAM" id="MobiDB-lite"/>
    </source>
</evidence>